<evidence type="ECO:0000313" key="2">
    <source>
        <dbReference type="Proteomes" id="UP000284706"/>
    </source>
</evidence>
<name>A0A409WA44_9AGAR</name>
<proteinExistence type="predicted"/>
<organism evidence="1 2">
    <name type="scientific">Gymnopilus dilepis</name>
    <dbReference type="NCBI Taxonomy" id="231916"/>
    <lineage>
        <taxon>Eukaryota</taxon>
        <taxon>Fungi</taxon>
        <taxon>Dikarya</taxon>
        <taxon>Basidiomycota</taxon>
        <taxon>Agaricomycotina</taxon>
        <taxon>Agaricomycetes</taxon>
        <taxon>Agaricomycetidae</taxon>
        <taxon>Agaricales</taxon>
        <taxon>Agaricineae</taxon>
        <taxon>Hymenogastraceae</taxon>
        <taxon>Gymnopilus</taxon>
    </lineage>
</organism>
<protein>
    <submittedName>
        <fullName evidence="1">Uncharacterized protein</fullName>
    </submittedName>
</protein>
<keyword evidence="2" id="KW-1185">Reference proteome</keyword>
<reference evidence="1 2" key="1">
    <citation type="journal article" date="2018" name="Evol. Lett.">
        <title>Horizontal gene cluster transfer increased hallucinogenic mushroom diversity.</title>
        <authorList>
            <person name="Reynolds H.T."/>
            <person name="Vijayakumar V."/>
            <person name="Gluck-Thaler E."/>
            <person name="Korotkin H.B."/>
            <person name="Matheny P.B."/>
            <person name="Slot J.C."/>
        </authorList>
    </citation>
    <scope>NUCLEOTIDE SEQUENCE [LARGE SCALE GENOMIC DNA]</scope>
    <source>
        <strain evidence="1 2">SRW20</strain>
    </source>
</reference>
<dbReference type="Proteomes" id="UP000284706">
    <property type="component" value="Unassembled WGS sequence"/>
</dbReference>
<dbReference type="EMBL" id="NHYE01005268">
    <property type="protein sequence ID" value="PPQ75350.1"/>
    <property type="molecule type" value="Genomic_DNA"/>
</dbReference>
<accession>A0A409WA44</accession>
<evidence type="ECO:0000313" key="1">
    <source>
        <dbReference type="EMBL" id="PPQ75350.1"/>
    </source>
</evidence>
<dbReference type="InParanoid" id="A0A409WA44"/>
<gene>
    <name evidence="1" type="ORF">CVT26_015156</name>
</gene>
<dbReference type="AlphaFoldDB" id="A0A409WA44"/>
<sequence length="95" mass="10338">MTIHNTDRILKITERQDRRITANLTVKDLDEGVGLLVEGALALAEPVSGIASAGEEARNAAPVVVCSAYVSNQIRARTSRAMDTNLGTQRRLGWY</sequence>
<comment type="caution">
    <text evidence="1">The sequence shown here is derived from an EMBL/GenBank/DDBJ whole genome shotgun (WGS) entry which is preliminary data.</text>
</comment>